<dbReference type="InterPro" id="IPR036390">
    <property type="entry name" value="WH_DNA-bd_sf"/>
</dbReference>
<gene>
    <name evidence="6" type="ORF">SBX64_07395</name>
</gene>
<evidence type="ECO:0000256" key="4">
    <source>
        <dbReference type="ARBA" id="ARBA00023163"/>
    </source>
</evidence>
<dbReference type="SUPFAM" id="SSF46785">
    <property type="entry name" value="Winged helix' DNA-binding domain"/>
    <property type="match status" value="1"/>
</dbReference>
<proteinExistence type="inferred from homology"/>
<dbReference type="PRINTS" id="PR00039">
    <property type="entry name" value="HTHLYSR"/>
</dbReference>
<comment type="caution">
    <text evidence="6">The sequence shown here is derived from an EMBL/GenBank/DDBJ whole genome shotgun (WGS) entry which is preliminary data.</text>
</comment>
<evidence type="ECO:0000313" key="7">
    <source>
        <dbReference type="Proteomes" id="UP001279860"/>
    </source>
</evidence>
<accession>A0ABU4ITA8</accession>
<dbReference type="EMBL" id="JAWRCP010000001">
    <property type="protein sequence ID" value="MDW6092368.1"/>
    <property type="molecule type" value="Genomic_DNA"/>
</dbReference>
<dbReference type="InterPro" id="IPR036388">
    <property type="entry name" value="WH-like_DNA-bd_sf"/>
</dbReference>
<evidence type="ECO:0000256" key="1">
    <source>
        <dbReference type="ARBA" id="ARBA00009437"/>
    </source>
</evidence>
<keyword evidence="2" id="KW-0805">Transcription regulation</keyword>
<dbReference type="Pfam" id="PF03466">
    <property type="entry name" value="LysR_substrate"/>
    <property type="match status" value="1"/>
</dbReference>
<evidence type="ECO:0000313" key="6">
    <source>
        <dbReference type="EMBL" id="MDW6092368.1"/>
    </source>
</evidence>
<dbReference type="PANTHER" id="PTHR30346">
    <property type="entry name" value="TRANSCRIPTIONAL DUAL REGULATOR HCAR-RELATED"/>
    <property type="match status" value="1"/>
</dbReference>
<evidence type="ECO:0000256" key="3">
    <source>
        <dbReference type="ARBA" id="ARBA00023125"/>
    </source>
</evidence>
<dbReference type="SUPFAM" id="SSF53850">
    <property type="entry name" value="Periplasmic binding protein-like II"/>
    <property type="match status" value="1"/>
</dbReference>
<reference evidence="6 7" key="1">
    <citation type="submission" date="2023-11" db="EMBL/GenBank/DDBJ databases">
        <title>Plant-associative lifestyle of Vibrio porteresiae and its evolutionary dynamics.</title>
        <authorList>
            <person name="Rameshkumar N."/>
            <person name="Kirti K."/>
        </authorList>
    </citation>
    <scope>NUCLEOTIDE SEQUENCE [LARGE SCALE GENOMIC DNA]</scope>
    <source>
        <strain evidence="6 7">MSSRF7</strain>
    </source>
</reference>
<keyword evidence="3" id="KW-0238">DNA-binding</keyword>
<evidence type="ECO:0000256" key="2">
    <source>
        <dbReference type="ARBA" id="ARBA00023015"/>
    </source>
</evidence>
<dbReference type="PROSITE" id="PS50931">
    <property type="entry name" value="HTH_LYSR"/>
    <property type="match status" value="1"/>
</dbReference>
<dbReference type="Proteomes" id="UP001279860">
    <property type="component" value="Unassembled WGS sequence"/>
</dbReference>
<feature type="domain" description="HTH lysR-type" evidence="5">
    <location>
        <begin position="1"/>
        <end position="58"/>
    </location>
</feature>
<evidence type="ECO:0000259" key="5">
    <source>
        <dbReference type="PROSITE" id="PS50931"/>
    </source>
</evidence>
<organism evidence="6 7">
    <name type="scientific">Vibrio rhizosphaerae</name>
    <dbReference type="NCBI Taxonomy" id="398736"/>
    <lineage>
        <taxon>Bacteria</taxon>
        <taxon>Pseudomonadati</taxon>
        <taxon>Pseudomonadota</taxon>
        <taxon>Gammaproteobacteria</taxon>
        <taxon>Vibrionales</taxon>
        <taxon>Vibrionaceae</taxon>
        <taxon>Vibrio</taxon>
    </lineage>
</organism>
<dbReference type="PANTHER" id="PTHR30346:SF30">
    <property type="entry name" value="SMALL NEUTRAL PROTEASE REGULATORY PROTEIN"/>
    <property type="match status" value="1"/>
</dbReference>
<comment type="similarity">
    <text evidence="1">Belongs to the LysR transcriptional regulatory family.</text>
</comment>
<dbReference type="InterPro" id="IPR000847">
    <property type="entry name" value="LysR_HTH_N"/>
</dbReference>
<dbReference type="Gene3D" id="1.10.10.10">
    <property type="entry name" value="Winged helix-like DNA-binding domain superfamily/Winged helix DNA-binding domain"/>
    <property type="match status" value="1"/>
</dbReference>
<dbReference type="InterPro" id="IPR005119">
    <property type="entry name" value="LysR_subst-bd"/>
</dbReference>
<protein>
    <submittedName>
        <fullName evidence="6">LysR family transcriptional regulator</fullName>
    </submittedName>
</protein>
<dbReference type="Pfam" id="PF00126">
    <property type="entry name" value="HTH_1"/>
    <property type="match status" value="1"/>
</dbReference>
<name>A0ABU4ITA8_9VIBR</name>
<dbReference type="Gene3D" id="3.40.190.10">
    <property type="entry name" value="Periplasmic binding protein-like II"/>
    <property type="match status" value="2"/>
</dbReference>
<sequence length="295" mass="32815">MEFRYLKYFVAVAQTRHFTRAAEQLGIAQPPLSQQIKKLEHELGIDLFKRLSRGVELTQAGEVFYADAVNILSDVERAKAKVRQIARGENTEVKIGFATSTSTCIPVLEKMGRLQSEGIYLKTAELPMSELAAQLTNKQLDIAIMRLPCYASESFERRLLFDDPFVAVIPTHHALAKFKQIQMKQLRDQKVLLFPRETGPALFDGMNALFSDAGIRLEPHFAAPQLRTTIAMAQAGLGIAIVPYSLAEHLDNAAAVVASIADIKLTSRIVVAWEASNLNKQVLKVVTQISQPDER</sequence>
<dbReference type="RefSeq" id="WP_038181856.1">
    <property type="nucleotide sequence ID" value="NZ_AP024903.1"/>
</dbReference>
<keyword evidence="7" id="KW-1185">Reference proteome</keyword>
<keyword evidence="4" id="KW-0804">Transcription</keyword>